<sequence>MLGRGATSVVYLAEKTGSGKRYAVKVSICDREKLRREAFLLQKFSYPGIPCAVELLESGTKSFLVMEAVNGKSIGQRMRKGERFSSRGILKTGIALSGILCYLHAQNPPVFYRDLKPDNVMITERGEIYLVDFGAAGTEETGVEVRYGTRGYAAPEQYDGKCDARSDLYALGALLAAMAKHAKKRQKRGLWRVLEKCMQKKPEERYASAGEVKKALRRLERKQKGRKTLRIFAVFAFLTGGAAAAASRMPWGQFPAADEWEEQGDLWFCGNPVEEGSLPNYRKAREAFLKADHLSQAGRVEQELVEYCLADDAAREKMQMEPLLAEFYDDTQQEPEKEKRCRRYLAVAGMYFSFSEELARENDTDAMRKGIEVLEKAAGENMEGQWENVIWQRLADACYLGGKSGDGEREQDWCQESFLYYERLLCSRQDGNRRKNLLRAAELALQFDMQEKAEQYLNEAAEIPGMEEDIFYQQIRKRWEEAG</sequence>
<evidence type="ECO:0000313" key="11">
    <source>
        <dbReference type="EMBL" id="CUO28478.1"/>
    </source>
</evidence>
<evidence type="ECO:0000256" key="4">
    <source>
        <dbReference type="ARBA" id="ARBA00022741"/>
    </source>
</evidence>
<dbReference type="GO" id="GO:0005524">
    <property type="term" value="F:ATP binding"/>
    <property type="evidence" value="ECO:0007669"/>
    <property type="project" value="UniProtKB-UniRule"/>
</dbReference>
<evidence type="ECO:0000256" key="3">
    <source>
        <dbReference type="ARBA" id="ARBA00022679"/>
    </source>
</evidence>
<name>A0A174DW87_9FIRM</name>
<dbReference type="EMBL" id="CYYV01000007">
    <property type="protein sequence ID" value="CUO28478.1"/>
    <property type="molecule type" value="Genomic_DNA"/>
</dbReference>
<dbReference type="Proteomes" id="UP000095706">
    <property type="component" value="Unassembled WGS sequence"/>
</dbReference>
<evidence type="ECO:0000256" key="6">
    <source>
        <dbReference type="ARBA" id="ARBA00022840"/>
    </source>
</evidence>
<evidence type="ECO:0000256" key="2">
    <source>
        <dbReference type="ARBA" id="ARBA00022527"/>
    </source>
</evidence>
<evidence type="ECO:0000259" key="10">
    <source>
        <dbReference type="PROSITE" id="PS50011"/>
    </source>
</evidence>
<keyword evidence="2" id="KW-0723">Serine/threonine-protein kinase</keyword>
<evidence type="ECO:0000256" key="1">
    <source>
        <dbReference type="ARBA" id="ARBA00012513"/>
    </source>
</evidence>
<feature type="domain" description="Protein kinase" evidence="10">
    <location>
        <begin position="1"/>
        <end position="328"/>
    </location>
</feature>
<dbReference type="InterPro" id="IPR011009">
    <property type="entry name" value="Kinase-like_dom_sf"/>
</dbReference>
<reference evidence="11 12" key="1">
    <citation type="submission" date="2015-09" db="EMBL/GenBank/DDBJ databases">
        <authorList>
            <consortium name="Pathogen Informatics"/>
        </authorList>
    </citation>
    <scope>NUCLEOTIDE SEQUENCE [LARGE SCALE GENOMIC DNA]</scope>
    <source>
        <strain evidence="11 12">2789STDY5608849</strain>
    </source>
</reference>
<dbReference type="PANTHER" id="PTHR24363:SF0">
    <property type="entry name" value="SERINE_THREONINE KINASE LIKE DOMAIN CONTAINING 1"/>
    <property type="match status" value="1"/>
</dbReference>
<dbReference type="PANTHER" id="PTHR24363">
    <property type="entry name" value="SERINE/THREONINE PROTEIN KINASE"/>
    <property type="match status" value="1"/>
</dbReference>
<keyword evidence="6 9" id="KW-0067">ATP-binding</keyword>
<evidence type="ECO:0000313" key="12">
    <source>
        <dbReference type="Proteomes" id="UP000095706"/>
    </source>
</evidence>
<organism evidence="11 12">
    <name type="scientific">Fusicatenibacter saccharivorans</name>
    <dbReference type="NCBI Taxonomy" id="1150298"/>
    <lineage>
        <taxon>Bacteria</taxon>
        <taxon>Bacillati</taxon>
        <taxon>Bacillota</taxon>
        <taxon>Clostridia</taxon>
        <taxon>Lachnospirales</taxon>
        <taxon>Lachnospiraceae</taxon>
        <taxon>Fusicatenibacter</taxon>
    </lineage>
</organism>
<keyword evidence="3 11" id="KW-0808">Transferase</keyword>
<dbReference type="SUPFAM" id="SSF56112">
    <property type="entry name" value="Protein kinase-like (PK-like)"/>
    <property type="match status" value="1"/>
</dbReference>
<dbReference type="Gene3D" id="1.10.510.10">
    <property type="entry name" value="Transferase(Phosphotransferase) domain 1"/>
    <property type="match status" value="1"/>
</dbReference>
<dbReference type="InterPro" id="IPR000719">
    <property type="entry name" value="Prot_kinase_dom"/>
</dbReference>
<evidence type="ECO:0000256" key="9">
    <source>
        <dbReference type="PROSITE-ProRule" id="PRU10141"/>
    </source>
</evidence>
<dbReference type="InterPro" id="IPR017441">
    <property type="entry name" value="Protein_kinase_ATP_BS"/>
</dbReference>
<dbReference type="GO" id="GO:0004674">
    <property type="term" value="F:protein serine/threonine kinase activity"/>
    <property type="evidence" value="ECO:0007669"/>
    <property type="project" value="UniProtKB-KW"/>
</dbReference>
<keyword evidence="4 9" id="KW-0547">Nucleotide-binding</keyword>
<keyword evidence="5 11" id="KW-0418">Kinase</keyword>
<dbReference type="EC" id="2.7.11.1" evidence="1"/>
<dbReference type="SMART" id="SM00220">
    <property type="entry name" value="S_TKc"/>
    <property type="match status" value="1"/>
</dbReference>
<dbReference type="PROSITE" id="PS00107">
    <property type="entry name" value="PROTEIN_KINASE_ATP"/>
    <property type="match status" value="1"/>
</dbReference>
<dbReference type="GO" id="GO:0106310">
    <property type="term" value="F:protein serine kinase activity"/>
    <property type="evidence" value="ECO:0007669"/>
    <property type="project" value="RHEA"/>
</dbReference>
<dbReference type="InterPro" id="IPR008271">
    <property type="entry name" value="Ser/Thr_kinase_AS"/>
</dbReference>
<comment type="catalytic activity">
    <reaction evidence="8">
        <text>L-seryl-[protein] + ATP = O-phospho-L-seryl-[protein] + ADP + H(+)</text>
        <dbReference type="Rhea" id="RHEA:17989"/>
        <dbReference type="Rhea" id="RHEA-COMP:9863"/>
        <dbReference type="Rhea" id="RHEA-COMP:11604"/>
        <dbReference type="ChEBI" id="CHEBI:15378"/>
        <dbReference type="ChEBI" id="CHEBI:29999"/>
        <dbReference type="ChEBI" id="CHEBI:30616"/>
        <dbReference type="ChEBI" id="CHEBI:83421"/>
        <dbReference type="ChEBI" id="CHEBI:456216"/>
        <dbReference type="EC" id="2.7.11.1"/>
    </reaction>
</comment>
<comment type="catalytic activity">
    <reaction evidence="7">
        <text>L-threonyl-[protein] + ATP = O-phospho-L-threonyl-[protein] + ADP + H(+)</text>
        <dbReference type="Rhea" id="RHEA:46608"/>
        <dbReference type="Rhea" id="RHEA-COMP:11060"/>
        <dbReference type="Rhea" id="RHEA-COMP:11605"/>
        <dbReference type="ChEBI" id="CHEBI:15378"/>
        <dbReference type="ChEBI" id="CHEBI:30013"/>
        <dbReference type="ChEBI" id="CHEBI:30616"/>
        <dbReference type="ChEBI" id="CHEBI:61977"/>
        <dbReference type="ChEBI" id="CHEBI:456216"/>
        <dbReference type="EC" id="2.7.11.1"/>
    </reaction>
</comment>
<feature type="binding site" evidence="9">
    <location>
        <position position="25"/>
    </location>
    <ligand>
        <name>ATP</name>
        <dbReference type="ChEBI" id="CHEBI:30616"/>
    </ligand>
</feature>
<dbReference type="AlphaFoldDB" id="A0A174DW87"/>
<proteinExistence type="predicted"/>
<gene>
    <name evidence="11" type="primary">pknK</name>
    <name evidence="11" type="ORF">ERS852406_01644</name>
</gene>
<dbReference type="CDD" id="cd14014">
    <property type="entry name" value="STKc_PknB_like"/>
    <property type="match status" value="1"/>
</dbReference>
<evidence type="ECO:0000256" key="8">
    <source>
        <dbReference type="ARBA" id="ARBA00048679"/>
    </source>
</evidence>
<evidence type="ECO:0000256" key="7">
    <source>
        <dbReference type="ARBA" id="ARBA00047899"/>
    </source>
</evidence>
<accession>A0A174DW87</accession>
<dbReference type="PROSITE" id="PS00108">
    <property type="entry name" value="PROTEIN_KINASE_ST"/>
    <property type="match status" value="1"/>
</dbReference>
<protein>
    <recommendedName>
        <fullName evidence="1">non-specific serine/threonine protein kinase</fullName>
        <ecNumber evidence="1">2.7.11.1</ecNumber>
    </recommendedName>
</protein>
<dbReference type="Pfam" id="PF00069">
    <property type="entry name" value="Pkinase"/>
    <property type="match status" value="1"/>
</dbReference>
<evidence type="ECO:0000256" key="5">
    <source>
        <dbReference type="ARBA" id="ARBA00022777"/>
    </source>
</evidence>
<dbReference type="PROSITE" id="PS50011">
    <property type="entry name" value="PROTEIN_KINASE_DOM"/>
    <property type="match status" value="1"/>
</dbReference>